<reference evidence="2" key="1">
    <citation type="journal article" date="2012" name="Science">
        <title>The Paleozoic origin of enzymatic lignin decomposition reconstructed from 31 fungal genomes.</title>
        <authorList>
            <person name="Floudas D."/>
            <person name="Binder M."/>
            <person name="Riley R."/>
            <person name="Barry K."/>
            <person name="Blanchette R.A."/>
            <person name="Henrissat B."/>
            <person name="Martinez A.T."/>
            <person name="Otillar R."/>
            <person name="Spatafora J.W."/>
            <person name="Yadav J.S."/>
            <person name="Aerts A."/>
            <person name="Benoit I."/>
            <person name="Boyd A."/>
            <person name="Carlson A."/>
            <person name="Copeland A."/>
            <person name="Coutinho P.M."/>
            <person name="de Vries R.P."/>
            <person name="Ferreira P."/>
            <person name="Findley K."/>
            <person name="Foster B."/>
            <person name="Gaskell J."/>
            <person name="Glotzer D."/>
            <person name="Gorecki P."/>
            <person name="Heitman J."/>
            <person name="Hesse C."/>
            <person name="Hori C."/>
            <person name="Igarashi K."/>
            <person name="Jurgens J.A."/>
            <person name="Kallen N."/>
            <person name="Kersten P."/>
            <person name="Kohler A."/>
            <person name="Kuees U."/>
            <person name="Kumar T.K.A."/>
            <person name="Kuo A."/>
            <person name="LaButti K."/>
            <person name="Larrondo L.F."/>
            <person name="Lindquist E."/>
            <person name="Ling A."/>
            <person name="Lombard V."/>
            <person name="Lucas S."/>
            <person name="Lundell T."/>
            <person name="Martin R."/>
            <person name="McLaughlin D.J."/>
            <person name="Morgenstern I."/>
            <person name="Morin E."/>
            <person name="Murat C."/>
            <person name="Nagy L.G."/>
            <person name="Nolan M."/>
            <person name="Ohm R.A."/>
            <person name="Patyshakuliyeva A."/>
            <person name="Rokas A."/>
            <person name="Ruiz-Duenas F.J."/>
            <person name="Sabat G."/>
            <person name="Salamov A."/>
            <person name="Samejima M."/>
            <person name="Schmutz J."/>
            <person name="Slot J.C."/>
            <person name="St John F."/>
            <person name="Stenlid J."/>
            <person name="Sun H."/>
            <person name="Sun S."/>
            <person name="Syed K."/>
            <person name="Tsang A."/>
            <person name="Wiebenga A."/>
            <person name="Young D."/>
            <person name="Pisabarro A."/>
            <person name="Eastwood D.C."/>
            <person name="Martin F."/>
            <person name="Cullen D."/>
            <person name="Grigoriev I.V."/>
            <person name="Hibbett D.S."/>
        </authorList>
    </citation>
    <scope>NUCLEOTIDE SEQUENCE [LARGE SCALE GENOMIC DNA]</scope>
    <source>
        <strain evidence="2">RWD-64-598 SS2</strain>
    </source>
</reference>
<dbReference type="KEGG" id="cput:CONPUDRAFT_78266"/>
<keyword evidence="2" id="KW-1185">Reference proteome</keyword>
<protein>
    <submittedName>
        <fullName evidence="1">Uncharacterized protein</fullName>
    </submittedName>
</protein>
<dbReference type="Proteomes" id="UP000053558">
    <property type="component" value="Unassembled WGS sequence"/>
</dbReference>
<dbReference type="GeneID" id="19209732"/>
<accession>R7SE14</accession>
<gene>
    <name evidence="1" type="ORF">CONPUDRAFT_78266</name>
</gene>
<evidence type="ECO:0000313" key="1">
    <source>
        <dbReference type="EMBL" id="EIW74105.1"/>
    </source>
</evidence>
<dbReference type="EMBL" id="JH711594">
    <property type="protein sequence ID" value="EIW74105.1"/>
    <property type="molecule type" value="Genomic_DNA"/>
</dbReference>
<evidence type="ECO:0000313" key="2">
    <source>
        <dbReference type="Proteomes" id="UP000053558"/>
    </source>
</evidence>
<proteinExistence type="predicted"/>
<dbReference type="RefSeq" id="XP_007775684.1">
    <property type="nucleotide sequence ID" value="XM_007777494.1"/>
</dbReference>
<name>R7SE14_CONPW</name>
<organism evidence="1 2">
    <name type="scientific">Coniophora puteana (strain RWD-64-598)</name>
    <name type="common">Brown rot fungus</name>
    <dbReference type="NCBI Taxonomy" id="741705"/>
    <lineage>
        <taxon>Eukaryota</taxon>
        <taxon>Fungi</taxon>
        <taxon>Dikarya</taxon>
        <taxon>Basidiomycota</taxon>
        <taxon>Agaricomycotina</taxon>
        <taxon>Agaricomycetes</taxon>
        <taxon>Agaricomycetidae</taxon>
        <taxon>Boletales</taxon>
        <taxon>Coniophorineae</taxon>
        <taxon>Coniophoraceae</taxon>
        <taxon>Coniophora</taxon>
    </lineage>
</organism>
<sequence length="241" mass="27105">MKTLTESVLYLRKPTNLCKAKYNLSKFRYATPTLLENPNERPSNTSDKLVELLHEISIHKNSQAEWADFICQLCHELTDFQTHDGTEDLRITYIWDKTPDSSPYATTSPFTICFYSTSDHEDSVCCTLPQILLHFIGEYINIQENITGVVPLVKECISHIAFHQAPDATSGLILCTEAFRDAFEHVTATHPIQKGFHHPMTSLAKVPDGIFDRFRVAVALRCESFLGLTEESVPGLGGTNV</sequence>
<dbReference type="AlphaFoldDB" id="R7SE14"/>